<proteinExistence type="predicted"/>
<dbReference type="AlphaFoldDB" id="A0A815A9G2"/>
<gene>
    <name evidence="2" type="ORF">IZO911_LOCUS31511</name>
</gene>
<comment type="caution">
    <text evidence="2">The sequence shown here is derived from an EMBL/GenBank/DDBJ whole genome shotgun (WGS) entry which is preliminary data.</text>
</comment>
<feature type="domain" description="F-box" evidence="1">
    <location>
        <begin position="4"/>
        <end position="49"/>
    </location>
</feature>
<dbReference type="PROSITE" id="PS50181">
    <property type="entry name" value="FBOX"/>
    <property type="match status" value="2"/>
</dbReference>
<feature type="domain" description="F-box" evidence="1">
    <location>
        <begin position="569"/>
        <end position="614"/>
    </location>
</feature>
<evidence type="ECO:0000259" key="1">
    <source>
        <dbReference type="PROSITE" id="PS50181"/>
    </source>
</evidence>
<evidence type="ECO:0000313" key="2">
    <source>
        <dbReference type="EMBL" id="CAF1254069.1"/>
    </source>
</evidence>
<organism evidence="2 3">
    <name type="scientific">Adineta steineri</name>
    <dbReference type="NCBI Taxonomy" id="433720"/>
    <lineage>
        <taxon>Eukaryota</taxon>
        <taxon>Metazoa</taxon>
        <taxon>Spiralia</taxon>
        <taxon>Gnathifera</taxon>
        <taxon>Rotifera</taxon>
        <taxon>Eurotatoria</taxon>
        <taxon>Bdelloidea</taxon>
        <taxon>Adinetida</taxon>
        <taxon>Adinetidae</taxon>
        <taxon>Adineta</taxon>
    </lineage>
</organism>
<dbReference type="InterPro" id="IPR001810">
    <property type="entry name" value="F-box_dom"/>
</dbReference>
<sequence length="1158" mass="136735">MSTHTHLLHLPNELIYRCFNYLSFNEILQSFVNLNTRFSYLITTQWRSIQIGIDLRKSQFERLLHNLNPIQVRSLHLLFEDDGRHYSNQLLSLFPIEKFKNLHFLKLNDTSQQSFHSLLTNLHQLHQLSKLIILDNSSEDDELIFTQIFSNRIPTLKSVIFDFTLHYQPITTSNNYNYSFSNIQVLKLTGYLDNIHCFLERTPRLTKLILTLHEFFDNDGQQTNKNMFLHIPSTLTYLQINFSGTSNFFHMVIVTELFKLNSSSLFRLQHLVMIGEVHETLLDGKRWQQIIEHYLPSLVFFQFYFDATNDNNWNYIEYHTGDWIIIDFDSIMNSFKTDFWLHKHQWYIYGETNDETTIINTLPLCRSSSLYLRTTLPVNTGYRAQITSPVVPYTHQYENTIQELTLCINPDADSSQKFYDYYFSNIIKLCLDTDSKLQNIVESLSYVINLNNVQKLELTHPLQSNSMGLSELLPHLLNLTTLNVYYGMTNDFTFLNTIKNKSLFAHLEIRVLTKLDFLKILEILQNNPYSLILKIRVDNEEFEDRSRQVIVNWLKEQTHLTSSAEMSTHTHFLHLPNELIYRCFNYLSFNEILQSFINLNTRFSYLITTQWRSIQIGIDLRKSQFERILHNLNPIQVRSLHLLFEDDERHYSNQFLSLFPIEKFKNLHFLKLNDSSQQSFHSLLTNLHQLHQLSKLIILDNSSEDDELIFTQIFSNRIPTLKSVTLDFTLHYQPTTISNNYNYSFSNIQVLKLTGYLDNIHCFLERTPRLTKLILTLHEFFENDGQKTNKNMFLCIPSTLTYLQINFSGTSNFFHMDIVTELFKLNSSSLLQLQHLVMIGEVHDTLLDGKRWQQIIEHYLPSLEFFQFYFDATNDNNWNYIEYHTGDWIITDFDSIMNSFKTDFWLHKHQWYIYGETNDETTIINTLPLCTSSSLYLRTSLPVNTGYRAQITSPIVPYTHQYENTIQELTLCINPDADSAQKFYDYYFSNIIKLCLDTDSKLQNIVESLSYVINLNNVQQLELTHPLQSNSMGLSELLPHLPNLTTLNVYYGMTNDFTFLNTIKNKSLFAHLEIRVLTKLDFLKILEILQINSYSLILKIRVDNEEFEDRSRQVIVNWLKEQTHLTSRDEVLTVSFNVLNMEKLNAWITIECVNIRDK</sequence>
<accession>A0A815A9G2</accession>
<reference evidence="2" key="1">
    <citation type="submission" date="2021-02" db="EMBL/GenBank/DDBJ databases">
        <authorList>
            <person name="Nowell W R."/>
        </authorList>
    </citation>
    <scope>NUCLEOTIDE SEQUENCE</scope>
</reference>
<dbReference type="EMBL" id="CAJNOE010000520">
    <property type="protein sequence ID" value="CAF1254069.1"/>
    <property type="molecule type" value="Genomic_DNA"/>
</dbReference>
<protein>
    <recommendedName>
        <fullName evidence="1">F-box domain-containing protein</fullName>
    </recommendedName>
</protein>
<name>A0A815A9G2_9BILA</name>
<dbReference type="Proteomes" id="UP000663860">
    <property type="component" value="Unassembled WGS sequence"/>
</dbReference>
<evidence type="ECO:0000313" key="3">
    <source>
        <dbReference type="Proteomes" id="UP000663860"/>
    </source>
</evidence>